<dbReference type="EMBL" id="AZGD01000095">
    <property type="protein sequence ID" value="KRM18377.1"/>
    <property type="molecule type" value="Genomic_DNA"/>
</dbReference>
<keyword evidence="2" id="KW-0949">S-adenosyl-L-methionine</keyword>
<dbReference type="Proteomes" id="UP000051054">
    <property type="component" value="Unassembled WGS sequence"/>
</dbReference>
<name>A0A0R1WRM1_9LACO</name>
<feature type="binding site" evidence="1">
    <location>
        <position position="20"/>
    </location>
    <ligand>
        <name>Zn(2+)</name>
        <dbReference type="ChEBI" id="CHEBI:29105"/>
    </ligand>
</feature>
<evidence type="ECO:0000256" key="1">
    <source>
        <dbReference type="PIRSR" id="PIRSR018249-1"/>
    </source>
</evidence>
<dbReference type="Gene3D" id="3.40.50.150">
    <property type="entry name" value="Vaccinia Virus protein VP39"/>
    <property type="match status" value="1"/>
</dbReference>
<sequence>MKKIEKGKLFLKQNLDIFSCPFCHENINALENNSLICDNQHVINLNKKGTVNFLTHSQKGDYDSKEMWHARRNILQKGLFDKIIEEILKEMPNEKVNLIDVGCGEGTPLVKLTEKRPQFKDAMVGFDISKDSINLATDNQKDIFFCIADLANLPFATNKIDAIIDIFSPSSYKEFNRVLSDKGKVYKIVPNSDYLKELRSLLYDKSSEHATYSNQKVVELFFENYPQAQKKEIKYKFKLTDDDFLDLLEMTPLKWGASDEKIADVKQHPLNEITVDVVLLIS</sequence>
<keyword evidence="4" id="KW-0808">Transferase</keyword>
<keyword evidence="1" id="KW-0479">Metal-binding</keyword>
<dbReference type="InterPro" id="IPR052939">
    <property type="entry name" value="23S_rRNA_MeTrnsfrase_RlmA"/>
</dbReference>
<dbReference type="AlphaFoldDB" id="A0A0R1WRM1"/>
<feature type="binding site" evidence="1">
    <location>
        <position position="23"/>
    </location>
    <ligand>
        <name>Zn(2+)</name>
        <dbReference type="ChEBI" id="CHEBI:29105"/>
    </ligand>
</feature>
<reference evidence="4 5" key="1">
    <citation type="journal article" date="2015" name="Genome Announc.">
        <title>Expanding the biotechnology potential of lactobacilli through comparative genomics of 213 strains and associated genera.</title>
        <authorList>
            <person name="Sun Z."/>
            <person name="Harris H.M."/>
            <person name="McCann A."/>
            <person name="Guo C."/>
            <person name="Argimon S."/>
            <person name="Zhang W."/>
            <person name="Yang X."/>
            <person name="Jeffery I.B."/>
            <person name="Cooney J.C."/>
            <person name="Kagawa T.F."/>
            <person name="Liu W."/>
            <person name="Song Y."/>
            <person name="Salvetti E."/>
            <person name="Wrobel A."/>
            <person name="Rasinkangas P."/>
            <person name="Parkhill J."/>
            <person name="Rea M.C."/>
            <person name="O'Sullivan O."/>
            <person name="Ritari J."/>
            <person name="Douillard F.P."/>
            <person name="Paul Ross R."/>
            <person name="Yang R."/>
            <person name="Briner A.E."/>
            <person name="Felis G.E."/>
            <person name="de Vos W.M."/>
            <person name="Barrangou R."/>
            <person name="Klaenhammer T.R."/>
            <person name="Caufield P.W."/>
            <person name="Cui Y."/>
            <person name="Zhang H."/>
            <person name="O'Toole P.W."/>
        </authorList>
    </citation>
    <scope>NUCLEOTIDE SEQUENCE [LARGE SCALE GENOMIC DNA]</scope>
    <source>
        <strain evidence="4 5">DSM 18933</strain>
    </source>
</reference>
<evidence type="ECO:0000313" key="4">
    <source>
        <dbReference type="EMBL" id="KRM18377.1"/>
    </source>
</evidence>
<dbReference type="PIRSF" id="PIRSF018249">
    <property type="entry name" value="MyrA_prd"/>
    <property type="match status" value="1"/>
</dbReference>
<feature type="binding site" evidence="2">
    <location>
        <begin position="105"/>
        <end position="106"/>
    </location>
    <ligand>
        <name>S-adenosyl-L-methionine</name>
        <dbReference type="ChEBI" id="CHEBI:59789"/>
    </ligand>
</feature>
<evidence type="ECO:0000259" key="3">
    <source>
        <dbReference type="Pfam" id="PF13847"/>
    </source>
</evidence>
<dbReference type="GO" id="GO:0046872">
    <property type="term" value="F:metal ion binding"/>
    <property type="evidence" value="ECO:0007669"/>
    <property type="project" value="UniProtKB-KW"/>
</dbReference>
<keyword evidence="4" id="KW-0489">Methyltransferase</keyword>
<evidence type="ECO:0000313" key="5">
    <source>
        <dbReference type="Proteomes" id="UP000051054"/>
    </source>
</evidence>
<feature type="binding site" evidence="1">
    <location>
        <position position="41"/>
    </location>
    <ligand>
        <name>Zn(2+)</name>
        <dbReference type="ChEBI" id="CHEBI:29105"/>
    </ligand>
</feature>
<dbReference type="GO" id="GO:0008168">
    <property type="term" value="F:methyltransferase activity"/>
    <property type="evidence" value="ECO:0007669"/>
    <property type="project" value="UniProtKB-KW"/>
</dbReference>
<feature type="binding site" evidence="2">
    <location>
        <position position="194"/>
    </location>
    <ligand>
        <name>S-adenosyl-L-methionine</name>
        <dbReference type="ChEBI" id="CHEBI:59789"/>
    </ligand>
</feature>
<gene>
    <name evidence="4" type="ORF">FC40_GL001057</name>
</gene>
<organism evidence="4 5">
    <name type="scientific">Ligilactobacillus hayakitensis DSM 18933 = JCM 14209</name>
    <dbReference type="NCBI Taxonomy" id="1423755"/>
    <lineage>
        <taxon>Bacteria</taxon>
        <taxon>Bacillati</taxon>
        <taxon>Bacillota</taxon>
        <taxon>Bacilli</taxon>
        <taxon>Lactobacillales</taxon>
        <taxon>Lactobacillaceae</taxon>
        <taxon>Ligilactobacillus</taxon>
    </lineage>
</organism>
<dbReference type="PANTHER" id="PTHR43460">
    <property type="entry name" value="METHYLTRANSFERASE"/>
    <property type="match status" value="1"/>
</dbReference>
<dbReference type="InterPro" id="IPR029063">
    <property type="entry name" value="SAM-dependent_MTases_sf"/>
</dbReference>
<dbReference type="STRING" id="1423755.FC40_GL001057"/>
<dbReference type="SUPFAM" id="SSF53335">
    <property type="entry name" value="S-adenosyl-L-methionine-dependent methyltransferases"/>
    <property type="match status" value="1"/>
</dbReference>
<dbReference type="InterPro" id="IPR016718">
    <property type="entry name" value="rRNA_m1G-MeTrfase_A_prd"/>
</dbReference>
<evidence type="ECO:0000256" key="2">
    <source>
        <dbReference type="PIRSR" id="PIRSR018249-2"/>
    </source>
</evidence>
<dbReference type="Pfam" id="PF13847">
    <property type="entry name" value="Methyltransf_31"/>
    <property type="match status" value="1"/>
</dbReference>
<dbReference type="OrthoDB" id="5522265at2"/>
<dbReference type="RefSeq" id="WP_025022081.1">
    <property type="nucleotide sequence ID" value="NZ_AZGD01000095.1"/>
</dbReference>
<keyword evidence="1" id="KW-0862">Zinc</keyword>
<feature type="domain" description="Methyltransferase" evidence="3">
    <location>
        <begin position="94"/>
        <end position="235"/>
    </location>
</feature>
<dbReference type="PATRIC" id="fig|1423755.3.peg.1114"/>
<proteinExistence type="predicted"/>
<dbReference type="CDD" id="cd02440">
    <property type="entry name" value="AdoMet_MTases"/>
    <property type="match status" value="1"/>
</dbReference>
<dbReference type="InterPro" id="IPR025714">
    <property type="entry name" value="Methyltranfer_dom"/>
</dbReference>
<feature type="binding site" evidence="2">
    <location>
        <position position="80"/>
    </location>
    <ligand>
        <name>S-adenosyl-L-methionine</name>
        <dbReference type="ChEBI" id="CHEBI:59789"/>
    </ligand>
</feature>
<dbReference type="eggNOG" id="COG2226">
    <property type="taxonomic scope" value="Bacteria"/>
</dbReference>
<comment type="caution">
    <text evidence="4">The sequence shown here is derived from an EMBL/GenBank/DDBJ whole genome shotgun (WGS) entry which is preliminary data.</text>
</comment>
<protein>
    <submittedName>
        <fullName evidence="4">Rrna large subunit methyltransferase a</fullName>
    </submittedName>
</protein>
<dbReference type="GO" id="GO:0032259">
    <property type="term" value="P:methylation"/>
    <property type="evidence" value="ECO:0007669"/>
    <property type="project" value="UniProtKB-KW"/>
</dbReference>
<dbReference type="PANTHER" id="PTHR43460:SF1">
    <property type="entry name" value="METHYLTRANSFERASE TYPE 11 DOMAIN-CONTAINING PROTEIN"/>
    <property type="match status" value="1"/>
</dbReference>
<accession>A0A0R1WRM1</accession>
<feature type="binding site" evidence="1">
    <location>
        <position position="37"/>
    </location>
    <ligand>
        <name>Zn(2+)</name>
        <dbReference type="ChEBI" id="CHEBI:29105"/>
    </ligand>
</feature>
<keyword evidence="5" id="KW-1185">Reference proteome</keyword>